<name>A0A0M3KB51_ANISI</name>
<feature type="compositionally biased region" description="Basic and acidic residues" evidence="1">
    <location>
        <begin position="41"/>
        <end position="52"/>
    </location>
</feature>
<dbReference type="Proteomes" id="UP000267096">
    <property type="component" value="Unassembled WGS sequence"/>
</dbReference>
<gene>
    <name evidence="2" type="ORF">ASIM_LOCUS17599</name>
</gene>
<dbReference type="AlphaFoldDB" id="A0A0M3KB51"/>
<organism evidence="4">
    <name type="scientific">Anisakis simplex</name>
    <name type="common">Herring worm</name>
    <dbReference type="NCBI Taxonomy" id="6269"/>
    <lineage>
        <taxon>Eukaryota</taxon>
        <taxon>Metazoa</taxon>
        <taxon>Ecdysozoa</taxon>
        <taxon>Nematoda</taxon>
        <taxon>Chromadorea</taxon>
        <taxon>Rhabditida</taxon>
        <taxon>Spirurina</taxon>
        <taxon>Ascaridomorpha</taxon>
        <taxon>Ascaridoidea</taxon>
        <taxon>Anisakidae</taxon>
        <taxon>Anisakis</taxon>
        <taxon>Anisakis simplex complex</taxon>
    </lineage>
</organism>
<feature type="compositionally biased region" description="Polar residues" evidence="1">
    <location>
        <begin position="29"/>
        <end position="40"/>
    </location>
</feature>
<dbReference type="WBParaSite" id="ASIM_0001819801-mRNA-1">
    <property type="protein sequence ID" value="ASIM_0001819801-mRNA-1"/>
    <property type="gene ID" value="ASIM_0001819801"/>
</dbReference>
<proteinExistence type="predicted"/>
<reference evidence="2 3" key="2">
    <citation type="submission" date="2018-11" db="EMBL/GenBank/DDBJ databases">
        <authorList>
            <consortium name="Pathogen Informatics"/>
        </authorList>
    </citation>
    <scope>NUCLEOTIDE SEQUENCE [LARGE SCALE GENOMIC DNA]</scope>
</reference>
<protein>
    <submittedName>
        <fullName evidence="2 4">Uncharacterized protein</fullName>
    </submittedName>
</protein>
<dbReference type="EMBL" id="UYRR01034320">
    <property type="protein sequence ID" value="VDK60783.1"/>
    <property type="molecule type" value="Genomic_DNA"/>
</dbReference>
<evidence type="ECO:0000313" key="3">
    <source>
        <dbReference type="Proteomes" id="UP000267096"/>
    </source>
</evidence>
<reference evidence="4" key="1">
    <citation type="submission" date="2017-02" db="UniProtKB">
        <authorList>
            <consortium name="WormBaseParasite"/>
        </authorList>
    </citation>
    <scope>IDENTIFICATION</scope>
</reference>
<keyword evidence="3" id="KW-1185">Reference proteome</keyword>
<feature type="region of interest" description="Disordered" evidence="1">
    <location>
        <begin position="1"/>
        <end position="76"/>
    </location>
</feature>
<sequence length="76" mass="8267">MPLPEPKTSTSQGNQNSSESTVPECVEKSSGSQQASNTGERSPEEGNRREALTGDTTNTVLDDFDHNDFEDVDLNH</sequence>
<feature type="compositionally biased region" description="Basic and acidic residues" evidence="1">
    <location>
        <begin position="63"/>
        <end position="76"/>
    </location>
</feature>
<evidence type="ECO:0000313" key="2">
    <source>
        <dbReference type="EMBL" id="VDK60783.1"/>
    </source>
</evidence>
<accession>A0A0M3KB51</accession>
<evidence type="ECO:0000256" key="1">
    <source>
        <dbReference type="SAM" id="MobiDB-lite"/>
    </source>
</evidence>
<evidence type="ECO:0000313" key="4">
    <source>
        <dbReference type="WBParaSite" id="ASIM_0001819801-mRNA-1"/>
    </source>
</evidence>
<feature type="compositionally biased region" description="Polar residues" evidence="1">
    <location>
        <begin position="7"/>
        <end position="21"/>
    </location>
</feature>